<dbReference type="AlphaFoldDB" id="A0A4C1TA08"/>
<proteinExistence type="predicted"/>
<gene>
    <name evidence="1" type="ORF">EVAR_92867_1</name>
</gene>
<comment type="caution">
    <text evidence="1">The sequence shown here is derived from an EMBL/GenBank/DDBJ whole genome shotgun (WGS) entry which is preliminary data.</text>
</comment>
<name>A0A4C1TA08_EUMVA</name>
<protein>
    <submittedName>
        <fullName evidence="1">Uncharacterized protein</fullName>
    </submittedName>
</protein>
<evidence type="ECO:0000313" key="1">
    <source>
        <dbReference type="EMBL" id="GBP11339.1"/>
    </source>
</evidence>
<dbReference type="EMBL" id="BGZK01000046">
    <property type="protein sequence ID" value="GBP11339.1"/>
    <property type="molecule type" value="Genomic_DNA"/>
</dbReference>
<organism evidence="1 2">
    <name type="scientific">Eumeta variegata</name>
    <name type="common">Bagworm moth</name>
    <name type="synonym">Eumeta japonica</name>
    <dbReference type="NCBI Taxonomy" id="151549"/>
    <lineage>
        <taxon>Eukaryota</taxon>
        <taxon>Metazoa</taxon>
        <taxon>Ecdysozoa</taxon>
        <taxon>Arthropoda</taxon>
        <taxon>Hexapoda</taxon>
        <taxon>Insecta</taxon>
        <taxon>Pterygota</taxon>
        <taxon>Neoptera</taxon>
        <taxon>Endopterygota</taxon>
        <taxon>Lepidoptera</taxon>
        <taxon>Glossata</taxon>
        <taxon>Ditrysia</taxon>
        <taxon>Tineoidea</taxon>
        <taxon>Psychidae</taxon>
        <taxon>Oiketicinae</taxon>
        <taxon>Eumeta</taxon>
    </lineage>
</organism>
<accession>A0A4C1TA08</accession>
<keyword evidence="2" id="KW-1185">Reference proteome</keyword>
<reference evidence="1 2" key="1">
    <citation type="journal article" date="2019" name="Commun. Biol.">
        <title>The bagworm genome reveals a unique fibroin gene that provides high tensile strength.</title>
        <authorList>
            <person name="Kono N."/>
            <person name="Nakamura H."/>
            <person name="Ohtoshi R."/>
            <person name="Tomita M."/>
            <person name="Numata K."/>
            <person name="Arakawa K."/>
        </authorList>
    </citation>
    <scope>NUCLEOTIDE SEQUENCE [LARGE SCALE GENOMIC DNA]</scope>
</reference>
<evidence type="ECO:0000313" key="2">
    <source>
        <dbReference type="Proteomes" id="UP000299102"/>
    </source>
</evidence>
<sequence length="94" mass="10778">MLIAHHKYKTFEYDVLHLVTIGSDLYDCYNYLPPAEVTESKLQATRSRLGPFGRRGGGRRPYEVSPVLTITPAVRARTFSDDRDQNFEQICRDG</sequence>
<dbReference type="Proteomes" id="UP000299102">
    <property type="component" value="Unassembled WGS sequence"/>
</dbReference>